<evidence type="ECO:0000256" key="4">
    <source>
        <dbReference type="ARBA" id="ARBA00022519"/>
    </source>
</evidence>
<evidence type="ECO:0000256" key="1">
    <source>
        <dbReference type="ARBA" id="ARBA00004429"/>
    </source>
</evidence>
<dbReference type="InterPro" id="IPR027463">
    <property type="entry name" value="AcrB_DN_DC_subdom"/>
</dbReference>
<evidence type="ECO:0000256" key="7">
    <source>
        <dbReference type="ARBA" id="ARBA00023136"/>
    </source>
</evidence>
<dbReference type="AlphaFoldDB" id="A1WXU0"/>
<dbReference type="SUPFAM" id="SSF82714">
    <property type="entry name" value="Multidrug efflux transporter AcrB TolC docking domain, DN and DC subdomains"/>
    <property type="match status" value="2"/>
</dbReference>
<dbReference type="Gene3D" id="3.30.2090.10">
    <property type="entry name" value="Multidrug efflux transporter AcrB TolC docking domain, DN and DC subdomains"/>
    <property type="match status" value="2"/>
</dbReference>
<protein>
    <submittedName>
        <fullName evidence="9">Acriflavin resistance protein</fullName>
    </submittedName>
</protein>
<feature type="transmembrane region" description="Helical" evidence="8">
    <location>
        <begin position="462"/>
        <end position="485"/>
    </location>
</feature>
<feature type="transmembrane region" description="Helical" evidence="8">
    <location>
        <begin position="877"/>
        <end position="901"/>
    </location>
</feature>
<reference evidence="10" key="1">
    <citation type="submission" date="2006-12" db="EMBL/GenBank/DDBJ databases">
        <title>Complete sequence of Halorhodospira halophila SL1.</title>
        <authorList>
            <consortium name="US DOE Joint Genome Institute"/>
            <person name="Copeland A."/>
            <person name="Lucas S."/>
            <person name="Lapidus A."/>
            <person name="Barry K."/>
            <person name="Detter J.C."/>
            <person name="Glavina del Rio T."/>
            <person name="Hammon N."/>
            <person name="Israni S."/>
            <person name="Dalin E."/>
            <person name="Tice H."/>
            <person name="Pitluck S."/>
            <person name="Saunders E."/>
            <person name="Brettin T."/>
            <person name="Bruce D."/>
            <person name="Han C."/>
            <person name="Tapia R."/>
            <person name="Schmutz J."/>
            <person name="Larimer F."/>
            <person name="Land M."/>
            <person name="Hauser L."/>
            <person name="Kyrpides N."/>
            <person name="Mikhailova N."/>
            <person name="Hoff W."/>
            <person name="Richardson P."/>
        </authorList>
    </citation>
    <scope>NUCLEOTIDE SEQUENCE [LARGE SCALE GENOMIC DNA]</scope>
    <source>
        <strain evidence="10">DSM 244 / SL1</strain>
    </source>
</reference>
<comment type="subcellular location">
    <subcellularLocation>
        <location evidence="1">Cell inner membrane</location>
        <topology evidence="1">Multi-pass membrane protein</topology>
    </subcellularLocation>
</comment>
<evidence type="ECO:0000256" key="6">
    <source>
        <dbReference type="ARBA" id="ARBA00022989"/>
    </source>
</evidence>
<dbReference type="GO" id="GO:0042910">
    <property type="term" value="F:xenobiotic transmembrane transporter activity"/>
    <property type="evidence" value="ECO:0007669"/>
    <property type="project" value="TreeGrafter"/>
</dbReference>
<dbReference type="PRINTS" id="PR00702">
    <property type="entry name" value="ACRIFLAVINRP"/>
</dbReference>
<keyword evidence="2" id="KW-0813">Transport</keyword>
<feature type="transmembrane region" description="Helical" evidence="8">
    <location>
        <begin position="522"/>
        <end position="543"/>
    </location>
</feature>
<proteinExistence type="predicted"/>
<dbReference type="PANTHER" id="PTHR32063:SF14">
    <property type="entry name" value="BLL4319 PROTEIN"/>
    <property type="match status" value="1"/>
</dbReference>
<dbReference type="SUPFAM" id="SSF82693">
    <property type="entry name" value="Multidrug efflux transporter AcrB pore domain, PN1, PN2, PC1 and PC2 subdomains"/>
    <property type="match status" value="3"/>
</dbReference>
<dbReference type="HOGENOM" id="CLU_002755_1_1_6"/>
<dbReference type="RefSeq" id="WP_011814524.1">
    <property type="nucleotide sequence ID" value="NC_008789.1"/>
</dbReference>
<evidence type="ECO:0000256" key="2">
    <source>
        <dbReference type="ARBA" id="ARBA00022448"/>
    </source>
</evidence>
<dbReference type="EMBL" id="CP000544">
    <property type="protein sequence ID" value="ABM62502.1"/>
    <property type="molecule type" value="Genomic_DNA"/>
</dbReference>
<keyword evidence="7 8" id="KW-0472">Membrane</keyword>
<dbReference type="PANTHER" id="PTHR32063">
    <property type="match status" value="1"/>
</dbReference>
<keyword evidence="4" id="KW-0997">Cell inner membrane</keyword>
<dbReference type="Gene3D" id="3.30.70.1320">
    <property type="entry name" value="Multidrug efflux transporter AcrB pore domain like"/>
    <property type="match status" value="1"/>
</dbReference>
<accession>A1WXU0</accession>
<keyword evidence="6 8" id="KW-1133">Transmembrane helix</keyword>
<evidence type="ECO:0000256" key="3">
    <source>
        <dbReference type="ARBA" id="ARBA00022475"/>
    </source>
</evidence>
<evidence type="ECO:0000313" key="9">
    <source>
        <dbReference type="EMBL" id="ABM62502.1"/>
    </source>
</evidence>
<evidence type="ECO:0000313" key="10">
    <source>
        <dbReference type="Proteomes" id="UP000000647"/>
    </source>
</evidence>
<dbReference type="eggNOG" id="COG0841">
    <property type="taxonomic scope" value="Bacteria"/>
</dbReference>
<reference evidence="9 10" key="2">
    <citation type="journal article" date="2013" name="Stand. Genomic Sci.">
        <title>Complete genome sequence of Halorhodospira halophila SL1.</title>
        <authorList>
            <person name="Challacombe J.F."/>
            <person name="Majid S."/>
            <person name="Deole R."/>
            <person name="Brettin T.S."/>
            <person name="Bruce D."/>
            <person name="Delano S.F."/>
            <person name="Detter J.C."/>
            <person name="Gleasner C.D."/>
            <person name="Han C.S."/>
            <person name="Misra M."/>
            <person name="Reitenga K.G."/>
            <person name="Mikhailova N."/>
            <person name="Woyke T."/>
            <person name="Pitluck S."/>
            <person name="Nolan M."/>
            <person name="Land M.L."/>
            <person name="Saunders E."/>
            <person name="Tapia R."/>
            <person name="Lapidus A."/>
            <person name="Ivanova N."/>
            <person name="Hoff W.D."/>
        </authorList>
    </citation>
    <scope>NUCLEOTIDE SEQUENCE [LARGE SCALE GENOMIC DNA]</scope>
    <source>
        <strain evidence="10">DSM 244 / SL1</strain>
    </source>
</reference>
<sequence>MILSDIAIRRPVLATVASVLIVVLGIASLAQLPVREYPDIDPPLVSIETRYTGAAPAVIDTEITERIESAVSSVDGIRSMTSESRDGRGETNIEFELGRDIDAAANDVRDAIGRILDDLPVDADPPVVAKTEADARPMMWLSLSSSRMTPEEMTDYADRQLVDRLSVLDGVARVRIGGERRYAMRVWLDSDALAARDLTVEDVENALRRENIELPAGEIESTARQLTVRTDTRLRDRDAFARLVIERRGDELVRLEEVARVERGVEDDDTAVRLNGETAVGLGVIRQSRANTIAVADAVLEEMARIEEQLPGDLRLVVGYDESQFVRQSIREVVRTLLIAVALVVLTIFIFLRSLRATLIPSVTIPVAVIGAFTVMAPLGFSLNVLTLLALILAIGLVVDDAIVVLENIQRRIDEGEPPLLAAYRGVRQVGFAVIATTISLVAVFVPIAFMEGNVGRLFTEFGLVLAAAVVFSSFVALTLTGMLCSKWLRPRAEHPGRLQVATERVLTGLTLGYRRLLGRALGMPIAVLGVGVAAAVGAYALYQALPQELIPTEDRGVFIVPASAPEGSTAAHTDASVRELEAILRPLREDTGEARRVLTILGFGGRANSAFIIVGLEDWAERSRSQQQIVAETMPRLMTVPGVRAFAVNPPGLGQSGFQQPVQFVIGGTDYHEVADWAERVLDRARADNPRLLNLDSSYDATRPQLNVRIDRDRAADLGVSAEALGRTVQTLLASRTVTAYLDRGREYDVMLQAEAGDRRYPADLDRLHVRSLNDGALIPLSALVTLEEEGAPPVLSRVDRLPAVTLTASLAPGYDLGAALAYLEQVAAEELPATARVSYLGLSDEFKRAGGAVFLTFGLALLIVFLVLSAQFESFIHPLIIMTAVPLAITGALGALLLSGGSLNLYSQIGMILLIGLMTKNGILIVEFANQLRDQGYTVREAIHAGAALRFRPVLMTAVSTVFGAVPLVLALGAGAESRAAIGTVIIGGMGFATLLTLFVIPVLYDWLARYTTPVNVVGAELERLEHASGPPRGRV</sequence>
<keyword evidence="3" id="KW-1003">Cell membrane</keyword>
<dbReference type="Gene3D" id="3.30.70.1440">
    <property type="entry name" value="Multidrug efflux transporter AcrB pore domain"/>
    <property type="match status" value="1"/>
</dbReference>
<dbReference type="FunFam" id="1.20.1640.10:FF:000001">
    <property type="entry name" value="Efflux pump membrane transporter"/>
    <property type="match status" value="1"/>
</dbReference>
<dbReference type="Proteomes" id="UP000000647">
    <property type="component" value="Chromosome"/>
</dbReference>
<feature type="transmembrane region" description="Helical" evidence="8">
    <location>
        <begin position="359"/>
        <end position="379"/>
    </location>
</feature>
<feature type="transmembrane region" description="Helical" evidence="8">
    <location>
        <begin position="430"/>
        <end position="450"/>
    </location>
</feature>
<organism evidence="9 10">
    <name type="scientific">Halorhodospira halophila (strain DSM 244 / SL1)</name>
    <name type="common">Ectothiorhodospira halophila (strain DSM 244 / SL1)</name>
    <dbReference type="NCBI Taxonomy" id="349124"/>
    <lineage>
        <taxon>Bacteria</taxon>
        <taxon>Pseudomonadati</taxon>
        <taxon>Pseudomonadota</taxon>
        <taxon>Gammaproteobacteria</taxon>
        <taxon>Chromatiales</taxon>
        <taxon>Ectothiorhodospiraceae</taxon>
        <taxon>Halorhodospira</taxon>
    </lineage>
</organism>
<feature type="transmembrane region" description="Helical" evidence="8">
    <location>
        <begin position="851"/>
        <end position="870"/>
    </location>
</feature>
<keyword evidence="5 8" id="KW-0812">Transmembrane</keyword>
<dbReference type="GO" id="GO:0005886">
    <property type="term" value="C:plasma membrane"/>
    <property type="evidence" value="ECO:0007669"/>
    <property type="project" value="UniProtKB-SubCell"/>
</dbReference>
<feature type="transmembrane region" description="Helical" evidence="8">
    <location>
        <begin position="12"/>
        <end position="32"/>
    </location>
</feature>
<name>A1WXU0_HALHL</name>
<dbReference type="STRING" id="349124.Hhal_1738"/>
<feature type="transmembrane region" description="Helical" evidence="8">
    <location>
        <begin position="385"/>
        <end position="409"/>
    </location>
</feature>
<dbReference type="Gene3D" id="3.30.70.1430">
    <property type="entry name" value="Multidrug efflux transporter AcrB pore domain"/>
    <property type="match status" value="2"/>
</dbReference>
<evidence type="ECO:0000256" key="5">
    <source>
        <dbReference type="ARBA" id="ARBA00022692"/>
    </source>
</evidence>
<dbReference type="Pfam" id="PF00873">
    <property type="entry name" value="ACR_tran"/>
    <property type="match status" value="1"/>
</dbReference>
<gene>
    <name evidence="9" type="ordered locus">Hhal_1738</name>
</gene>
<feature type="transmembrane region" description="Helical" evidence="8">
    <location>
        <begin position="907"/>
        <end position="928"/>
    </location>
</feature>
<dbReference type="SUPFAM" id="SSF82866">
    <property type="entry name" value="Multidrug efflux transporter AcrB transmembrane domain"/>
    <property type="match status" value="2"/>
</dbReference>
<dbReference type="OrthoDB" id="9758297at2"/>
<dbReference type="KEGG" id="hha:Hhal_1738"/>
<keyword evidence="10" id="KW-1185">Reference proteome</keyword>
<dbReference type="InterPro" id="IPR001036">
    <property type="entry name" value="Acrflvin-R"/>
</dbReference>
<dbReference type="Gene3D" id="1.20.1640.10">
    <property type="entry name" value="Multidrug efflux transporter AcrB transmembrane domain"/>
    <property type="match status" value="2"/>
</dbReference>
<feature type="transmembrane region" description="Helical" evidence="8">
    <location>
        <begin position="333"/>
        <end position="352"/>
    </location>
</feature>
<evidence type="ECO:0000256" key="8">
    <source>
        <dbReference type="SAM" id="Phobius"/>
    </source>
</evidence>
<feature type="transmembrane region" description="Helical" evidence="8">
    <location>
        <begin position="982"/>
        <end position="1007"/>
    </location>
</feature>
<feature type="transmembrane region" description="Helical" evidence="8">
    <location>
        <begin position="956"/>
        <end position="976"/>
    </location>
</feature>